<comment type="caution">
    <text evidence="2">The sequence shown here is derived from an EMBL/GenBank/DDBJ whole genome shotgun (WGS) entry which is preliminary data.</text>
</comment>
<sequence length="127" mass="14415">MLDSKTFHSLLNVAEPNQSLRVPSLSKWTHYITRSVSTDITTTQSSRLSRRRPPRPHRRPRVHRVRAATADTHPQISNWPLCGAAGHELRYASLARACRALKRIGSVSPSRFPTRSSYSATNSYFLF</sequence>
<organism evidence="2 3">
    <name type="scientific">Eumeta variegata</name>
    <name type="common">Bagworm moth</name>
    <name type="synonym">Eumeta japonica</name>
    <dbReference type="NCBI Taxonomy" id="151549"/>
    <lineage>
        <taxon>Eukaryota</taxon>
        <taxon>Metazoa</taxon>
        <taxon>Ecdysozoa</taxon>
        <taxon>Arthropoda</taxon>
        <taxon>Hexapoda</taxon>
        <taxon>Insecta</taxon>
        <taxon>Pterygota</taxon>
        <taxon>Neoptera</taxon>
        <taxon>Endopterygota</taxon>
        <taxon>Lepidoptera</taxon>
        <taxon>Glossata</taxon>
        <taxon>Ditrysia</taxon>
        <taxon>Tineoidea</taxon>
        <taxon>Psychidae</taxon>
        <taxon>Oiketicinae</taxon>
        <taxon>Eumeta</taxon>
    </lineage>
</organism>
<feature type="region of interest" description="Disordered" evidence="1">
    <location>
        <begin position="39"/>
        <end position="70"/>
    </location>
</feature>
<feature type="compositionally biased region" description="Basic residues" evidence="1">
    <location>
        <begin position="48"/>
        <end position="66"/>
    </location>
</feature>
<evidence type="ECO:0000313" key="3">
    <source>
        <dbReference type="Proteomes" id="UP000299102"/>
    </source>
</evidence>
<dbReference type="Proteomes" id="UP000299102">
    <property type="component" value="Unassembled WGS sequence"/>
</dbReference>
<evidence type="ECO:0000256" key="1">
    <source>
        <dbReference type="SAM" id="MobiDB-lite"/>
    </source>
</evidence>
<dbReference type="AlphaFoldDB" id="A0A4C1ZC67"/>
<protein>
    <submittedName>
        <fullName evidence="2">Uncharacterized protein</fullName>
    </submittedName>
</protein>
<reference evidence="2 3" key="1">
    <citation type="journal article" date="2019" name="Commun. Biol.">
        <title>The bagworm genome reveals a unique fibroin gene that provides high tensile strength.</title>
        <authorList>
            <person name="Kono N."/>
            <person name="Nakamura H."/>
            <person name="Ohtoshi R."/>
            <person name="Tomita M."/>
            <person name="Numata K."/>
            <person name="Arakawa K."/>
        </authorList>
    </citation>
    <scope>NUCLEOTIDE SEQUENCE [LARGE SCALE GENOMIC DNA]</scope>
</reference>
<gene>
    <name evidence="2" type="ORF">EVAR_67311_1</name>
</gene>
<evidence type="ECO:0000313" key="2">
    <source>
        <dbReference type="EMBL" id="GBP84753.1"/>
    </source>
</evidence>
<proteinExistence type="predicted"/>
<dbReference type="EMBL" id="BGZK01001696">
    <property type="protein sequence ID" value="GBP84753.1"/>
    <property type="molecule type" value="Genomic_DNA"/>
</dbReference>
<keyword evidence="3" id="KW-1185">Reference proteome</keyword>
<name>A0A4C1ZC67_EUMVA</name>
<accession>A0A4C1ZC67</accession>